<reference evidence="1 2" key="2">
    <citation type="submission" date="2013-11" db="EMBL/GenBank/DDBJ databases">
        <title>The Genome Sequence of Phytophthora parasitica INRA-310.</title>
        <authorList>
            <consortium name="The Broad Institute Genomics Platform"/>
            <person name="Russ C."/>
            <person name="Tyler B."/>
            <person name="Panabieres F."/>
            <person name="Shan W."/>
            <person name="Tripathy S."/>
            <person name="Grunwald N."/>
            <person name="Machado M."/>
            <person name="Johnson C.S."/>
            <person name="Arredondo F."/>
            <person name="Hong C."/>
            <person name="Coffey M."/>
            <person name="Young S.K."/>
            <person name="Zeng Q."/>
            <person name="Gargeya S."/>
            <person name="Fitzgerald M."/>
            <person name="Abouelleil A."/>
            <person name="Alvarado L."/>
            <person name="Chapman S.B."/>
            <person name="Gainer-Dewar J."/>
            <person name="Goldberg J."/>
            <person name="Griggs A."/>
            <person name="Gujja S."/>
            <person name="Hansen M."/>
            <person name="Howarth C."/>
            <person name="Imamovic A."/>
            <person name="Ireland A."/>
            <person name="Larimer J."/>
            <person name="McCowan C."/>
            <person name="Murphy C."/>
            <person name="Pearson M."/>
            <person name="Poon T.W."/>
            <person name="Priest M."/>
            <person name="Roberts A."/>
            <person name="Saif S."/>
            <person name="Shea T."/>
            <person name="Sykes S."/>
            <person name="Wortman J."/>
            <person name="Nusbaum C."/>
            <person name="Birren B."/>
        </authorList>
    </citation>
    <scope>NUCLEOTIDE SEQUENCE [LARGE SCALE GENOMIC DNA]</scope>
    <source>
        <strain evidence="1 2">INRA-310</strain>
    </source>
</reference>
<evidence type="ECO:0000313" key="2">
    <source>
        <dbReference type="Proteomes" id="UP000018817"/>
    </source>
</evidence>
<gene>
    <name evidence="1" type="ORF">PPTG_20796</name>
</gene>
<sequence>MRKGIKFSRASSLIDSRCTGLIDGHDGGSALAQCLNAPCSNL</sequence>
<organism evidence="1 2">
    <name type="scientific">Phytophthora nicotianae (strain INRA-310)</name>
    <name type="common">Phytophthora parasitica</name>
    <dbReference type="NCBI Taxonomy" id="761204"/>
    <lineage>
        <taxon>Eukaryota</taxon>
        <taxon>Sar</taxon>
        <taxon>Stramenopiles</taxon>
        <taxon>Oomycota</taxon>
        <taxon>Peronosporomycetes</taxon>
        <taxon>Peronosporales</taxon>
        <taxon>Peronosporaceae</taxon>
        <taxon>Phytophthora</taxon>
    </lineage>
</organism>
<dbReference type="AlphaFoldDB" id="W2RIK4"/>
<name>W2RIK4_PHYN3</name>
<evidence type="ECO:0000313" key="1">
    <source>
        <dbReference type="EMBL" id="ETN24489.1"/>
    </source>
</evidence>
<dbReference type="Proteomes" id="UP000018817">
    <property type="component" value="Unassembled WGS sequence"/>
</dbReference>
<dbReference type="RefSeq" id="XP_008891243.1">
    <property type="nucleotide sequence ID" value="XM_008892995.1"/>
</dbReference>
<dbReference type="VEuPathDB" id="FungiDB:PPTG_20796"/>
<reference evidence="2" key="1">
    <citation type="submission" date="2011-12" db="EMBL/GenBank/DDBJ databases">
        <authorList>
            <consortium name="The Broad Institute Genome Sequencing Platform"/>
            <person name="Russ C."/>
            <person name="Tyler B."/>
            <person name="Panabieres F."/>
            <person name="Shan W."/>
            <person name="Tripathy S."/>
            <person name="Grunwald N."/>
            <person name="Machado M."/>
            <person name="Young S.K."/>
            <person name="Zeng Q."/>
            <person name="Gargeya S."/>
            <person name="Fitzgerald M."/>
            <person name="Haas B."/>
            <person name="Abouelleil A."/>
            <person name="Alvarado L."/>
            <person name="Arachchi H.M."/>
            <person name="Berlin A."/>
            <person name="Chapman S.B."/>
            <person name="Gearin G."/>
            <person name="Goldberg J."/>
            <person name="Griggs A."/>
            <person name="Gujja S."/>
            <person name="Hansen M."/>
            <person name="Heiman D."/>
            <person name="Howarth C."/>
            <person name="Larimer J."/>
            <person name="Lui A."/>
            <person name="MacDonald P.J.P."/>
            <person name="McCowen C."/>
            <person name="Montmayeur A."/>
            <person name="Murphy C."/>
            <person name="Neiman D."/>
            <person name="Pearson M."/>
            <person name="Priest M."/>
            <person name="Roberts A."/>
            <person name="Saif S."/>
            <person name="Shea T."/>
            <person name="Sisk P."/>
            <person name="Stolte C."/>
            <person name="Sykes S."/>
            <person name="Wortman J."/>
            <person name="Nusbaum C."/>
            <person name="Birren B."/>
        </authorList>
    </citation>
    <scope>NUCLEOTIDE SEQUENCE [LARGE SCALE GENOMIC DNA]</scope>
    <source>
        <strain evidence="2">INRA-310</strain>
    </source>
</reference>
<protein>
    <submittedName>
        <fullName evidence="1">Uncharacterized protein</fullName>
    </submittedName>
</protein>
<accession>W2RIK4</accession>
<dbReference type="EMBL" id="KI669561">
    <property type="protein sequence ID" value="ETN24489.1"/>
    <property type="molecule type" value="Genomic_DNA"/>
</dbReference>
<dbReference type="GeneID" id="20189395"/>
<proteinExistence type="predicted"/>